<dbReference type="GeneID" id="36383555"/>
<dbReference type="WBParaSite" id="SRAE_X000050200.1">
    <property type="protein sequence ID" value="SRAE_X000050200.1"/>
    <property type="gene ID" value="WBGene00266061"/>
</dbReference>
<keyword evidence="1" id="KW-0472">Membrane</keyword>
<feature type="transmembrane region" description="Helical" evidence="1">
    <location>
        <begin position="183"/>
        <end position="205"/>
    </location>
</feature>
<dbReference type="OrthoDB" id="72976at2759"/>
<dbReference type="EMBL" id="LN609530">
    <property type="protein sequence ID" value="CEF71175.1"/>
    <property type="molecule type" value="Genomic_DNA"/>
</dbReference>
<organism evidence="2">
    <name type="scientific">Strongyloides ratti</name>
    <name type="common">Parasitic roundworm</name>
    <dbReference type="NCBI Taxonomy" id="34506"/>
    <lineage>
        <taxon>Eukaryota</taxon>
        <taxon>Metazoa</taxon>
        <taxon>Ecdysozoa</taxon>
        <taxon>Nematoda</taxon>
        <taxon>Chromadorea</taxon>
        <taxon>Rhabditida</taxon>
        <taxon>Tylenchina</taxon>
        <taxon>Panagrolaimomorpha</taxon>
        <taxon>Strongyloidoidea</taxon>
        <taxon>Strongyloididae</taxon>
        <taxon>Strongyloides</taxon>
    </lineage>
</organism>
<name>A0A090LMW5_STRRB</name>
<keyword evidence="1 2" id="KW-0812">Transmembrane</keyword>
<dbReference type="CTD" id="36383555"/>
<feature type="transmembrane region" description="Helical" evidence="1">
    <location>
        <begin position="117"/>
        <end position="141"/>
    </location>
</feature>
<dbReference type="OMA" id="PFEFEFF"/>
<dbReference type="PANTHER" id="PTHR13568:SF6">
    <property type="entry name" value="TRANSMEMBRANE PROTEIN 185A"/>
    <property type="match status" value="1"/>
</dbReference>
<evidence type="ECO:0000313" key="3">
    <source>
        <dbReference type="Proteomes" id="UP000035682"/>
    </source>
</evidence>
<reference evidence="4" key="2">
    <citation type="submission" date="2020-12" db="UniProtKB">
        <authorList>
            <consortium name="WormBaseParasite"/>
        </authorList>
    </citation>
    <scope>IDENTIFICATION</scope>
</reference>
<feature type="transmembrane region" description="Helical" evidence="1">
    <location>
        <begin position="217"/>
        <end position="241"/>
    </location>
</feature>
<protein>
    <submittedName>
        <fullName evidence="2 4">Transmembrane protein 185-like</fullName>
    </submittedName>
</protein>
<evidence type="ECO:0000313" key="5">
    <source>
        <dbReference type="WormBase" id="SRAE_X000050200"/>
    </source>
</evidence>
<evidence type="ECO:0000256" key="1">
    <source>
        <dbReference type="SAM" id="Phobius"/>
    </source>
</evidence>
<dbReference type="WormBase" id="SRAE_X000050200">
    <property type="protein sequence ID" value="SRP09017"/>
    <property type="gene ID" value="WBGene00266061"/>
</dbReference>
<proteinExistence type="predicted"/>
<evidence type="ECO:0000313" key="2">
    <source>
        <dbReference type="EMBL" id="CEF71175.1"/>
    </source>
</evidence>
<dbReference type="InterPro" id="IPR019396">
    <property type="entry name" value="TM_Fragile-X-F-assoc"/>
</dbReference>
<feature type="transmembrane region" description="Helical" evidence="1">
    <location>
        <begin position="41"/>
        <end position="63"/>
    </location>
</feature>
<feature type="transmembrane region" description="Helical" evidence="1">
    <location>
        <begin position="83"/>
        <end position="105"/>
    </location>
</feature>
<dbReference type="PANTHER" id="PTHR13568">
    <property type="entry name" value="FAM11A, B PROTEIN"/>
    <property type="match status" value="1"/>
</dbReference>
<gene>
    <name evidence="2 4 5" type="ORF">SRAE_X000050200</name>
</gene>
<evidence type="ECO:0000313" key="4">
    <source>
        <dbReference type="WBParaSite" id="SRAE_X000050200.1"/>
    </source>
</evidence>
<keyword evidence="1" id="KW-1133">Transmembrane helix</keyword>
<sequence length="378" mass="44111">MAISICNSLQNCNVSKVMLYLLMCFFLITLALHLDGSIQLSYFLIFLPLFTFEIFVFMNFLASTSLYFITFPTASETVFKKDFILMLLNTIEHTLIALFEIMLYFRLHRLPEATDKNIWLITFLPLVLLGFVSIIVMLWSFQNNKSIEGESFYAVNFSQTLLIACKLNGNINWSWMMVFIPSWILLFATLIIILYFLVSSIYLYYNENNQNNSFRKDFLYSTVCNIFITIPIFIFLLLLTIKLDNSSFYGIFNVNKISYRIIFTPLLISLCYLTFCALGANGKLFWWFSFPKSFWPHCFEVFPCLKLYGNINVRFGTSPVSSTPSDGSERRRRNIYQGEIGLLEGECFINNPVEFMDIKSDYTLDMKKYKFDSLTNVD</sequence>
<dbReference type="Proteomes" id="UP000035682">
    <property type="component" value="Unplaced"/>
</dbReference>
<dbReference type="STRING" id="34506.A0A090LMW5"/>
<feature type="transmembrane region" description="Helical" evidence="1">
    <location>
        <begin position="261"/>
        <end position="280"/>
    </location>
</feature>
<feature type="transmembrane region" description="Helical" evidence="1">
    <location>
        <begin position="17"/>
        <end position="34"/>
    </location>
</feature>
<dbReference type="Pfam" id="PF10269">
    <property type="entry name" value="Tmemb_185A"/>
    <property type="match status" value="1"/>
</dbReference>
<dbReference type="RefSeq" id="XP_024510371.1">
    <property type="nucleotide sequence ID" value="XM_024644854.1"/>
</dbReference>
<reference evidence="2 3" key="1">
    <citation type="submission" date="2014-09" db="EMBL/GenBank/DDBJ databases">
        <authorList>
            <person name="Martin A.A."/>
        </authorList>
    </citation>
    <scope>NUCLEOTIDE SEQUENCE</scope>
    <source>
        <strain evidence="3">ED321</strain>
        <strain evidence="2">ED321 Heterogonic</strain>
    </source>
</reference>
<accession>A0A090LMW5</accession>
<dbReference type="AlphaFoldDB" id="A0A090LMW5"/>
<keyword evidence="3" id="KW-1185">Reference proteome</keyword>